<dbReference type="GO" id="GO:0006396">
    <property type="term" value="P:RNA processing"/>
    <property type="evidence" value="ECO:0007669"/>
    <property type="project" value="InterPro"/>
</dbReference>
<keyword evidence="1" id="KW-0040">ANK repeat</keyword>
<dbReference type="GO" id="GO:0004525">
    <property type="term" value="F:ribonuclease III activity"/>
    <property type="evidence" value="ECO:0007669"/>
    <property type="project" value="InterPro"/>
</dbReference>
<keyword evidence="3" id="KW-1185">Reference proteome</keyword>
<dbReference type="InterPro" id="IPR002110">
    <property type="entry name" value="Ankyrin_rpt"/>
</dbReference>
<dbReference type="PANTHER" id="PTHR24121:SF21">
    <property type="entry name" value="ANKYRIN REPEAT FAMILY PROTEIN"/>
    <property type="match status" value="1"/>
</dbReference>
<dbReference type="InterPro" id="IPR036389">
    <property type="entry name" value="RNase_III_sf"/>
</dbReference>
<dbReference type="OrthoDB" id="1925304at2759"/>
<name>A0A5C7IH24_9ROSI</name>
<dbReference type="SMART" id="SM00248">
    <property type="entry name" value="ANK"/>
    <property type="match status" value="5"/>
</dbReference>
<evidence type="ECO:0000313" key="2">
    <source>
        <dbReference type="EMBL" id="TXG68610.1"/>
    </source>
</evidence>
<dbReference type="Pfam" id="PF12796">
    <property type="entry name" value="Ank_2"/>
    <property type="match status" value="1"/>
</dbReference>
<dbReference type="PROSITE" id="PS50297">
    <property type="entry name" value="ANK_REP_REGION"/>
    <property type="match status" value="1"/>
</dbReference>
<dbReference type="SUPFAM" id="SSF48403">
    <property type="entry name" value="Ankyrin repeat"/>
    <property type="match status" value="1"/>
</dbReference>
<organism evidence="2 3">
    <name type="scientific">Acer yangbiense</name>
    <dbReference type="NCBI Taxonomy" id="1000413"/>
    <lineage>
        <taxon>Eukaryota</taxon>
        <taxon>Viridiplantae</taxon>
        <taxon>Streptophyta</taxon>
        <taxon>Embryophyta</taxon>
        <taxon>Tracheophyta</taxon>
        <taxon>Spermatophyta</taxon>
        <taxon>Magnoliopsida</taxon>
        <taxon>eudicotyledons</taxon>
        <taxon>Gunneridae</taxon>
        <taxon>Pentapetalae</taxon>
        <taxon>rosids</taxon>
        <taxon>malvids</taxon>
        <taxon>Sapindales</taxon>
        <taxon>Sapindaceae</taxon>
        <taxon>Hippocastanoideae</taxon>
        <taxon>Acereae</taxon>
        <taxon>Acer</taxon>
    </lineage>
</organism>
<dbReference type="PANTHER" id="PTHR24121">
    <property type="entry name" value="NO MECHANORECEPTOR POTENTIAL C, ISOFORM D-RELATED"/>
    <property type="match status" value="1"/>
</dbReference>
<sequence length="686" mass="77124">MHDYLSAQERDVLHWGKNVGTSKTRTRRRVGTAVYNNASSLETLKLLEDDYLSAQERDVRRWGKNVGTSKTWTRRHVGTAVYNRASLETLEVVLLCTRDGRVQGQWRLLHASLESIQIESFGCIPEDYFKSHPSEADCGIIDLLASVFMETNAYHDKALQHIEHSHLVYYSDEELPLNLKIRAGIYHIHLGNMEKSEDLGWLNPVRLQPYISAEESQVTSYQSSTQVSGGVQPNVNPGGSAHQQQLTEAQIAANYEIGTGEHLNYYRPLYLAAQRGDWKTAKSFIQQVPNALTAQITAYSQTALHVAAFCSQWGFVLKLLELLSPESIAMQDEVGCTVLHFVAIGGSLKTAIALVAKNNDLPQITNNQGELPLLFSIWSESKELVWYLALKTRVESPSFPFFIPPLPKIIRNLLQSGYPVLRRFKRLLWKAIAQLAPTIKMVQDTKLKNECAVELVNHVCMHLSRSSYQQITHFLENPTPILGNAVRVGIEEIVRILLQHFPDLISNNVFLISGSRNILQAAVEYRQENIVNTIKDISQTATKNLSWREMESRHTTLHLAGSLAPASKLFSVSGAALQMQRELQWFKDSSQCTNSTACCSIMLPMVIRPGALGTFISWINYSAREHGMTALHFVAHGGSLKTVKALVRKNSDLPQILDDKGELALSCSVYSENKELVWYLKFENHS</sequence>
<feature type="repeat" description="ANK" evidence="1">
    <location>
        <begin position="626"/>
        <end position="653"/>
    </location>
</feature>
<protein>
    <submittedName>
        <fullName evidence="2">Uncharacterized protein</fullName>
    </submittedName>
</protein>
<dbReference type="Proteomes" id="UP000323000">
    <property type="component" value="Chromosome 2"/>
</dbReference>
<dbReference type="AlphaFoldDB" id="A0A5C7IH24"/>
<dbReference type="PROSITE" id="PS50088">
    <property type="entry name" value="ANK_REPEAT"/>
    <property type="match status" value="1"/>
</dbReference>
<comment type="caution">
    <text evidence="2">The sequence shown here is derived from an EMBL/GenBank/DDBJ whole genome shotgun (WGS) entry which is preliminary data.</text>
</comment>
<dbReference type="EMBL" id="VAHF01000002">
    <property type="protein sequence ID" value="TXG68610.1"/>
    <property type="molecule type" value="Genomic_DNA"/>
</dbReference>
<proteinExistence type="predicted"/>
<dbReference type="Gene3D" id="1.25.40.20">
    <property type="entry name" value="Ankyrin repeat-containing domain"/>
    <property type="match status" value="2"/>
</dbReference>
<gene>
    <name evidence="2" type="ORF">EZV62_003545</name>
</gene>
<reference evidence="3" key="1">
    <citation type="journal article" date="2019" name="Gigascience">
        <title>De novo genome assembly of the endangered Acer yangbiense, a plant species with extremely small populations endemic to Yunnan Province, China.</title>
        <authorList>
            <person name="Yang J."/>
            <person name="Wariss H.M."/>
            <person name="Tao L."/>
            <person name="Zhang R."/>
            <person name="Yun Q."/>
            <person name="Hollingsworth P."/>
            <person name="Dao Z."/>
            <person name="Luo G."/>
            <person name="Guo H."/>
            <person name="Ma Y."/>
            <person name="Sun W."/>
        </authorList>
    </citation>
    <scope>NUCLEOTIDE SEQUENCE [LARGE SCALE GENOMIC DNA]</scope>
    <source>
        <strain evidence="3">cv. Malutang</strain>
    </source>
</reference>
<dbReference type="InterPro" id="IPR036770">
    <property type="entry name" value="Ankyrin_rpt-contain_sf"/>
</dbReference>
<evidence type="ECO:0000256" key="1">
    <source>
        <dbReference type="PROSITE-ProRule" id="PRU00023"/>
    </source>
</evidence>
<dbReference type="Gene3D" id="1.10.1520.10">
    <property type="entry name" value="Ribonuclease III domain"/>
    <property type="match status" value="1"/>
</dbReference>
<evidence type="ECO:0000313" key="3">
    <source>
        <dbReference type="Proteomes" id="UP000323000"/>
    </source>
</evidence>
<accession>A0A5C7IH24</accession>